<evidence type="ECO:0000259" key="13">
    <source>
        <dbReference type="SMART" id="SM00382"/>
    </source>
</evidence>
<comment type="similarity">
    <text evidence="1">Belongs to the DnaX/STICHEL family.</text>
</comment>
<dbReference type="InterPro" id="IPR045085">
    <property type="entry name" value="HLD_clamp_pol_III_gamma_tau"/>
</dbReference>
<dbReference type="Pfam" id="PF12169">
    <property type="entry name" value="DNA_pol3_gamma3"/>
    <property type="match status" value="1"/>
</dbReference>
<evidence type="ECO:0000256" key="7">
    <source>
        <dbReference type="ARBA" id="ARBA00022741"/>
    </source>
</evidence>
<evidence type="ECO:0000256" key="3">
    <source>
        <dbReference type="ARBA" id="ARBA00022679"/>
    </source>
</evidence>
<feature type="compositionally biased region" description="Pro residues" evidence="12">
    <location>
        <begin position="432"/>
        <end position="445"/>
    </location>
</feature>
<keyword evidence="9" id="KW-0067">ATP-binding</keyword>
<dbReference type="PRINTS" id="PR00300">
    <property type="entry name" value="CLPPROTEASEA"/>
</dbReference>
<dbReference type="RefSeq" id="WP_367286074.1">
    <property type="nucleotide sequence ID" value="NZ_JBBMEZ010000017.1"/>
</dbReference>
<dbReference type="InterPro" id="IPR050238">
    <property type="entry name" value="DNA_Rep/Repair_Clamp_Loader"/>
</dbReference>
<dbReference type="InterPro" id="IPR012763">
    <property type="entry name" value="DNA_pol_III_sug/sutau_N"/>
</dbReference>
<keyword evidence="3 14" id="KW-0808">Transferase</keyword>
<evidence type="ECO:0000256" key="2">
    <source>
        <dbReference type="ARBA" id="ARBA00012417"/>
    </source>
</evidence>
<feature type="domain" description="AAA+ ATPase" evidence="13">
    <location>
        <begin position="36"/>
        <end position="193"/>
    </location>
</feature>
<comment type="caution">
    <text evidence="14">The sequence shown here is derived from an EMBL/GenBank/DDBJ whole genome shotgun (WGS) entry which is preliminary data.</text>
</comment>
<evidence type="ECO:0000256" key="9">
    <source>
        <dbReference type="ARBA" id="ARBA00022840"/>
    </source>
</evidence>
<feature type="compositionally biased region" description="Polar residues" evidence="12">
    <location>
        <begin position="447"/>
        <end position="458"/>
    </location>
</feature>
<dbReference type="InterPro" id="IPR003593">
    <property type="entry name" value="AAA+_ATPase"/>
</dbReference>
<dbReference type="NCBIfam" id="TIGR02397">
    <property type="entry name" value="dnaX_nterm"/>
    <property type="match status" value="1"/>
</dbReference>
<dbReference type="InterPro" id="IPR022754">
    <property type="entry name" value="DNA_pol_III_gamma-3"/>
</dbReference>
<feature type="compositionally biased region" description="Polar residues" evidence="12">
    <location>
        <begin position="394"/>
        <end position="411"/>
    </location>
</feature>
<dbReference type="Gene3D" id="1.20.272.10">
    <property type="match status" value="1"/>
</dbReference>
<proteinExistence type="inferred from homology"/>
<keyword evidence="6" id="KW-0479">Metal-binding</keyword>
<evidence type="ECO:0000313" key="14">
    <source>
        <dbReference type="EMBL" id="MEQ2470107.1"/>
    </source>
</evidence>
<keyword evidence="8" id="KW-0862">Zinc</keyword>
<evidence type="ECO:0000256" key="10">
    <source>
        <dbReference type="ARBA" id="ARBA00022932"/>
    </source>
</evidence>
<evidence type="ECO:0000256" key="11">
    <source>
        <dbReference type="ARBA" id="ARBA00049244"/>
    </source>
</evidence>
<evidence type="ECO:0000256" key="6">
    <source>
        <dbReference type="ARBA" id="ARBA00022723"/>
    </source>
</evidence>
<dbReference type="SUPFAM" id="SSF52540">
    <property type="entry name" value="P-loop containing nucleoside triphosphate hydrolases"/>
    <property type="match status" value="1"/>
</dbReference>
<dbReference type="SUPFAM" id="SSF48019">
    <property type="entry name" value="post-AAA+ oligomerization domain-like"/>
    <property type="match status" value="1"/>
</dbReference>
<accession>A0ABV1F9S4</accession>
<keyword evidence="4 14" id="KW-0548">Nucleotidyltransferase</keyword>
<keyword evidence="10" id="KW-0239">DNA-directed DNA polymerase</keyword>
<dbReference type="Pfam" id="PF13177">
    <property type="entry name" value="DNA_pol3_delta2"/>
    <property type="match status" value="1"/>
</dbReference>
<dbReference type="InterPro" id="IPR008921">
    <property type="entry name" value="DNA_pol3_clamp-load_cplx_C"/>
</dbReference>
<dbReference type="Gene3D" id="3.40.50.300">
    <property type="entry name" value="P-loop containing nucleotide triphosphate hydrolases"/>
    <property type="match status" value="1"/>
</dbReference>
<keyword evidence="15" id="KW-1185">Reference proteome</keyword>
<protein>
    <recommendedName>
        <fullName evidence="2">DNA-directed DNA polymerase</fullName>
        <ecNumber evidence="2">2.7.7.7</ecNumber>
    </recommendedName>
</protein>
<dbReference type="Pfam" id="PF22608">
    <property type="entry name" value="DNAX_ATPase_lid"/>
    <property type="match status" value="1"/>
</dbReference>
<evidence type="ECO:0000256" key="5">
    <source>
        <dbReference type="ARBA" id="ARBA00022705"/>
    </source>
</evidence>
<dbReference type="PANTHER" id="PTHR11669:SF0">
    <property type="entry name" value="PROTEIN STICHEL-LIKE 2"/>
    <property type="match status" value="1"/>
</dbReference>
<gene>
    <name evidence="14" type="primary">dnaX</name>
    <name evidence="14" type="ORF">WMO39_07185</name>
</gene>
<dbReference type="PANTHER" id="PTHR11669">
    <property type="entry name" value="REPLICATION FACTOR C / DNA POLYMERASE III GAMMA-TAU SUBUNIT"/>
    <property type="match status" value="1"/>
</dbReference>
<dbReference type="CDD" id="cd18137">
    <property type="entry name" value="HLD_clamp_pol_III_gamma_tau"/>
    <property type="match status" value="1"/>
</dbReference>
<dbReference type="CDD" id="cd00009">
    <property type="entry name" value="AAA"/>
    <property type="match status" value="1"/>
</dbReference>
<evidence type="ECO:0000256" key="1">
    <source>
        <dbReference type="ARBA" id="ARBA00006360"/>
    </source>
</evidence>
<dbReference type="SMART" id="SM00382">
    <property type="entry name" value="AAA"/>
    <property type="match status" value="1"/>
</dbReference>
<dbReference type="NCBIfam" id="NF004046">
    <property type="entry name" value="PRK05563.1"/>
    <property type="match status" value="1"/>
</dbReference>
<evidence type="ECO:0000256" key="12">
    <source>
        <dbReference type="SAM" id="MobiDB-lite"/>
    </source>
</evidence>
<evidence type="ECO:0000313" key="15">
    <source>
        <dbReference type="Proteomes" id="UP001490816"/>
    </source>
</evidence>
<keyword evidence="5" id="KW-0235">DNA replication</keyword>
<reference evidence="14 15" key="1">
    <citation type="submission" date="2024-03" db="EMBL/GenBank/DDBJ databases">
        <title>Human intestinal bacterial collection.</title>
        <authorList>
            <person name="Pauvert C."/>
            <person name="Hitch T.C.A."/>
            <person name="Clavel T."/>
        </authorList>
    </citation>
    <scope>NUCLEOTIDE SEQUENCE [LARGE SCALE GENOMIC DNA]</scope>
    <source>
        <strain evidence="14 15">CLA-JM-H38</strain>
    </source>
</reference>
<evidence type="ECO:0000256" key="4">
    <source>
        <dbReference type="ARBA" id="ARBA00022695"/>
    </source>
</evidence>
<dbReference type="Proteomes" id="UP001490816">
    <property type="component" value="Unassembled WGS sequence"/>
</dbReference>
<feature type="region of interest" description="Disordered" evidence="12">
    <location>
        <begin position="394"/>
        <end position="466"/>
    </location>
</feature>
<keyword evidence="7" id="KW-0547">Nucleotide-binding</keyword>
<dbReference type="InterPro" id="IPR001270">
    <property type="entry name" value="ClpA/B"/>
</dbReference>
<dbReference type="EC" id="2.7.7.7" evidence="2"/>
<organism evidence="14 15">
    <name type="scientific">Ruminococcoides intestinale</name>
    <dbReference type="NCBI Taxonomy" id="3133162"/>
    <lineage>
        <taxon>Bacteria</taxon>
        <taxon>Bacillati</taxon>
        <taxon>Bacillota</taxon>
        <taxon>Clostridia</taxon>
        <taxon>Eubacteriales</taxon>
        <taxon>Oscillospiraceae</taxon>
        <taxon>Ruminococcoides</taxon>
    </lineage>
</organism>
<sequence>MYQVLYRKWRPKTFADVSGQEHITTTLLNEISTNRLNHAYLFTGSRGTGKTTCAKILAKAVNCLHPVNGNPCGECEICKGIDDGSILDIVEMDAASNRKIDDIRQIIDEVQFKPAKCKYRVYIIDEVHMLTTEAFNALLKTLEEPPEHVIFILATTEVHKLPQTILSRCQRFDFHRIPPRAIADRLLYVANQEGVTLSDSAAMLAASVADGALRDALSLLDRCIAISSEIDEDVVRSAAGLARKTYLFELSNCVINKNTAKALEIVDRLYGESKDMARLCDELLSHFRTLMLIKSVKNPRNIVIMADDEFEQAQTQSDYLSLADIVYYMDVLSKAYQNMGRGTGDRTELEMAVVKLSSAELDGTIEALTARVTALEKAVKKGIKVNYVPEQVQTVPQSVQSETPKPDVQNSEPEKSQETKPVSEKIKDEPVNPTPPVEMPTPKQPVQPMQEQPVSAQQKPKKTAQRPSVDLDAIYNNAQPFPDWAEVVNNMKPVSRAIAAAFANSAAYTSGKYLLIDTDNEMAFELLKNNERRQEIRQLILETTGQHYNLGPYKRPSAKQEEKTDPVDKLIESLQGSDVIITQE</sequence>
<evidence type="ECO:0000256" key="8">
    <source>
        <dbReference type="ARBA" id="ARBA00022833"/>
    </source>
</evidence>
<name>A0ABV1F9S4_9FIRM</name>
<comment type="catalytic activity">
    <reaction evidence="11">
        <text>DNA(n) + a 2'-deoxyribonucleoside 5'-triphosphate = DNA(n+1) + diphosphate</text>
        <dbReference type="Rhea" id="RHEA:22508"/>
        <dbReference type="Rhea" id="RHEA-COMP:17339"/>
        <dbReference type="Rhea" id="RHEA-COMP:17340"/>
        <dbReference type="ChEBI" id="CHEBI:33019"/>
        <dbReference type="ChEBI" id="CHEBI:61560"/>
        <dbReference type="ChEBI" id="CHEBI:173112"/>
        <dbReference type="EC" id="2.7.7.7"/>
    </reaction>
</comment>
<feature type="compositionally biased region" description="Basic and acidic residues" evidence="12">
    <location>
        <begin position="412"/>
        <end position="430"/>
    </location>
</feature>
<dbReference type="InterPro" id="IPR027417">
    <property type="entry name" value="P-loop_NTPase"/>
</dbReference>
<dbReference type="GO" id="GO:0003887">
    <property type="term" value="F:DNA-directed DNA polymerase activity"/>
    <property type="evidence" value="ECO:0007669"/>
    <property type="project" value="UniProtKB-EC"/>
</dbReference>
<dbReference type="EMBL" id="JBBMEZ010000017">
    <property type="protein sequence ID" value="MEQ2470107.1"/>
    <property type="molecule type" value="Genomic_DNA"/>
</dbReference>
<dbReference type="Gene3D" id="1.10.8.60">
    <property type="match status" value="1"/>
</dbReference>